<dbReference type="AlphaFoldDB" id="A0A7W9LDX8"/>
<evidence type="ECO:0000256" key="1">
    <source>
        <dbReference type="SAM" id="Phobius"/>
    </source>
</evidence>
<dbReference type="EMBL" id="JACHMB010000001">
    <property type="protein sequence ID" value="MBB5780267.1"/>
    <property type="molecule type" value="Genomic_DNA"/>
</dbReference>
<evidence type="ECO:0000313" key="2">
    <source>
        <dbReference type="EMBL" id="MBB5780267.1"/>
    </source>
</evidence>
<keyword evidence="1" id="KW-0812">Transmembrane</keyword>
<evidence type="ECO:0000313" key="3">
    <source>
        <dbReference type="Proteomes" id="UP000579153"/>
    </source>
</evidence>
<sequence length="203" mass="20583">MCEDLSAMGPLSVVRWVRAASFAATCAALAMLGHLAGGGYFDAVSTLGGFLLLLPAALALTGRERSLGAILPATALSQVVLHVLLSQGAAHHAMASLGAAPGVAQLHHGGSPSFGMLVMHALGVLVTSAWLRWVESGLCALVRQVAGRVLRPLLVLVFTVAGCTATGPGTIAYAGEDETPPVRAFLRYALAGRAPPGAHAGTC</sequence>
<comment type="caution">
    <text evidence="2">The sequence shown here is derived from an EMBL/GenBank/DDBJ whole genome shotgun (WGS) entry which is preliminary data.</text>
</comment>
<dbReference type="Proteomes" id="UP000579153">
    <property type="component" value="Unassembled WGS sequence"/>
</dbReference>
<organism evidence="2 3">
    <name type="scientific">Nonomuraea jabiensis</name>
    <dbReference type="NCBI Taxonomy" id="882448"/>
    <lineage>
        <taxon>Bacteria</taxon>
        <taxon>Bacillati</taxon>
        <taxon>Actinomycetota</taxon>
        <taxon>Actinomycetes</taxon>
        <taxon>Streptosporangiales</taxon>
        <taxon>Streptosporangiaceae</taxon>
        <taxon>Nonomuraea</taxon>
    </lineage>
</organism>
<feature type="transmembrane region" description="Helical" evidence="1">
    <location>
        <begin position="153"/>
        <end position="175"/>
    </location>
</feature>
<keyword evidence="3" id="KW-1185">Reference proteome</keyword>
<gene>
    <name evidence="2" type="ORF">HD596_007023</name>
</gene>
<feature type="transmembrane region" description="Helical" evidence="1">
    <location>
        <begin position="67"/>
        <end position="85"/>
    </location>
</feature>
<protein>
    <submittedName>
        <fullName evidence="2">Uncharacterized protein</fullName>
    </submittedName>
</protein>
<reference evidence="2 3" key="1">
    <citation type="submission" date="2020-08" db="EMBL/GenBank/DDBJ databases">
        <title>Sequencing the genomes of 1000 actinobacteria strains.</title>
        <authorList>
            <person name="Klenk H.-P."/>
        </authorList>
    </citation>
    <scope>NUCLEOTIDE SEQUENCE [LARGE SCALE GENOMIC DNA]</scope>
    <source>
        <strain evidence="2 3">DSM 45507</strain>
    </source>
</reference>
<keyword evidence="1" id="KW-0472">Membrane</keyword>
<keyword evidence="1" id="KW-1133">Transmembrane helix</keyword>
<name>A0A7W9LDX8_9ACTN</name>
<accession>A0A7W9LDX8</accession>
<feature type="transmembrane region" description="Helical" evidence="1">
    <location>
        <begin position="43"/>
        <end position="60"/>
    </location>
</feature>
<proteinExistence type="predicted"/>
<feature type="transmembrane region" description="Helical" evidence="1">
    <location>
        <begin position="114"/>
        <end position="133"/>
    </location>
</feature>
<dbReference type="RefSeq" id="WP_185073604.1">
    <property type="nucleotide sequence ID" value="NZ_JACHMB010000001.1"/>
</dbReference>